<protein>
    <recommendedName>
        <fullName evidence="2">F-box domain-containing protein</fullName>
    </recommendedName>
</protein>
<dbReference type="AlphaFoldDB" id="B3G4S8"/>
<dbReference type="InterPro" id="IPR032675">
    <property type="entry name" value="LRR_dom_sf"/>
</dbReference>
<dbReference type="EMBL" id="EU643496">
    <property type="protein sequence ID" value="ACD54826.1"/>
    <property type="molecule type" value="Genomic_DNA"/>
</dbReference>
<reference evidence="1" key="1">
    <citation type="journal article" date="2008" name="Science">
        <title>Massive horizontal gene transfer in bdelloid rotifers.</title>
        <authorList>
            <person name="Gladyshev E.A."/>
            <person name="Meselson M.S."/>
            <person name="Arkhipova I.R."/>
        </authorList>
    </citation>
    <scope>NUCLEOTIDE SEQUENCE</scope>
</reference>
<name>B3G4S8_ADIVA</name>
<proteinExistence type="predicted"/>
<dbReference type="Gene3D" id="3.80.10.10">
    <property type="entry name" value="Ribonuclease Inhibitor"/>
    <property type="match status" value="1"/>
</dbReference>
<accession>B3G4S8</accession>
<evidence type="ECO:0008006" key="2">
    <source>
        <dbReference type="Google" id="ProtNLM"/>
    </source>
</evidence>
<sequence length="367" mass="43811">MIHFTFSSQFLSVNIQLKVSITNFEDLSNEIVFEIFEYLNFNDIYKAFSNLNIRYENLLIDPLFPIKINLSSISKLSFQYYYTQILVPYQHRIRSLRISSAFIIDLLFASKSIELNLIHLEKLVLHNVSKSNYFHDLLDYLPSIPCLTSLVIICKHLVQNKSSIYQQIFRLPQLKYCNISFNGFNKYEILPLAKDEFSPMEIFIINDRCTITEFNVLLSYVPKLRRLSAPYLIDSDDNQIKSYTSTLNHLTHFSLDCDCIHFNQFELMIKNLFPYIQVLHFSTEENKIFLDAHRWEHLITCHMPHLRIFYMKISSYLSFIGQRNDCIDKIRQFCSSFWLERNWFFTYSFDDHIFGERMVLFSKNSFK</sequence>
<organism evidence="1">
    <name type="scientific">Adineta vaga</name>
    <name type="common">Rotifer</name>
    <name type="synonym">Callidina vaga</name>
    <dbReference type="NCBI Taxonomy" id="104782"/>
    <lineage>
        <taxon>Eukaryota</taxon>
        <taxon>Metazoa</taxon>
        <taxon>Spiralia</taxon>
        <taxon>Gnathifera</taxon>
        <taxon>Rotifera</taxon>
        <taxon>Eurotatoria</taxon>
        <taxon>Bdelloidea</taxon>
        <taxon>Adinetida</taxon>
        <taxon>Adinetidae</taxon>
        <taxon>Adineta</taxon>
    </lineage>
</organism>
<evidence type="ECO:0000313" key="1">
    <source>
        <dbReference type="EMBL" id="ACD54826.1"/>
    </source>
</evidence>